<comment type="caution">
    <text evidence="6">The sequence shown here is derived from an EMBL/GenBank/DDBJ whole genome shotgun (WGS) entry which is preliminary data.</text>
</comment>
<dbReference type="Proteomes" id="UP001521116">
    <property type="component" value="Unassembled WGS sequence"/>
</dbReference>
<keyword evidence="2" id="KW-0804">Transcription</keyword>
<organism evidence="6 7">
    <name type="scientific">Neofusicoccum ribis</name>
    <dbReference type="NCBI Taxonomy" id="45134"/>
    <lineage>
        <taxon>Eukaryota</taxon>
        <taxon>Fungi</taxon>
        <taxon>Dikarya</taxon>
        <taxon>Ascomycota</taxon>
        <taxon>Pezizomycotina</taxon>
        <taxon>Dothideomycetes</taxon>
        <taxon>Dothideomycetes incertae sedis</taxon>
        <taxon>Botryosphaeriales</taxon>
        <taxon>Botryosphaeriaceae</taxon>
        <taxon>Neofusicoccum</taxon>
    </lineage>
</organism>
<accession>A0ABR3SW58</accession>
<evidence type="ECO:0000313" key="6">
    <source>
        <dbReference type="EMBL" id="KAL1631120.1"/>
    </source>
</evidence>
<evidence type="ECO:0000259" key="5">
    <source>
        <dbReference type="SMART" id="SM00906"/>
    </source>
</evidence>
<proteinExistence type="predicted"/>
<evidence type="ECO:0000256" key="1">
    <source>
        <dbReference type="ARBA" id="ARBA00023015"/>
    </source>
</evidence>
<dbReference type="PANTHER" id="PTHR47424">
    <property type="entry name" value="REGULATORY PROTEIN GAL4"/>
    <property type="match status" value="1"/>
</dbReference>
<evidence type="ECO:0000256" key="4">
    <source>
        <dbReference type="SAM" id="MobiDB-lite"/>
    </source>
</evidence>
<dbReference type="CDD" id="cd12148">
    <property type="entry name" value="fungal_TF_MHR"/>
    <property type="match status" value="1"/>
</dbReference>
<dbReference type="InterPro" id="IPR051127">
    <property type="entry name" value="Fungal_SecMet_Regulators"/>
</dbReference>
<keyword evidence="1" id="KW-0805">Transcription regulation</keyword>
<evidence type="ECO:0000313" key="7">
    <source>
        <dbReference type="Proteomes" id="UP001521116"/>
    </source>
</evidence>
<evidence type="ECO:0000256" key="2">
    <source>
        <dbReference type="ARBA" id="ARBA00023163"/>
    </source>
</evidence>
<gene>
    <name evidence="6" type="ORF">SLS56_004508</name>
</gene>
<dbReference type="EMBL" id="JAJVDC020000041">
    <property type="protein sequence ID" value="KAL1631120.1"/>
    <property type="molecule type" value="Genomic_DNA"/>
</dbReference>
<keyword evidence="7" id="KW-1185">Reference proteome</keyword>
<reference evidence="6 7" key="1">
    <citation type="submission" date="2024-02" db="EMBL/GenBank/DDBJ databases">
        <title>De novo assembly and annotation of 12 fungi associated with fruit tree decline syndrome in Ontario, Canada.</title>
        <authorList>
            <person name="Sulman M."/>
            <person name="Ellouze W."/>
            <person name="Ilyukhin E."/>
        </authorList>
    </citation>
    <scope>NUCLEOTIDE SEQUENCE [LARGE SCALE GENOMIC DNA]</scope>
    <source>
        <strain evidence="6 7">M1-105</strain>
    </source>
</reference>
<keyword evidence="3" id="KW-0539">Nucleus</keyword>
<feature type="domain" description="Xylanolytic transcriptional activator regulatory" evidence="5">
    <location>
        <begin position="210"/>
        <end position="278"/>
    </location>
</feature>
<dbReference type="PANTHER" id="PTHR47424:SF15">
    <property type="entry name" value="ZN(II)2CYS6 TRANSCRIPTION FACTOR (EUROFUNG)"/>
    <property type="match status" value="1"/>
</dbReference>
<protein>
    <recommendedName>
        <fullName evidence="5">Xylanolytic transcriptional activator regulatory domain-containing protein</fullName>
    </recommendedName>
</protein>
<sequence length="522" mass="57864">MSVDSENQPVPPQGRIFNNIRATYTPPESPSCVLQLYYGPSSNFSFLQHIHSHLTTRQASQSVNEGHDGDEGIEKYKYNGIVFGSVANQGPAPSTVFLRYELAKAFLQNYLSTIHHFMPLLDPERLRSTFERLYGSRNKTEPVEPLEKALLVISMAMGAISTEHEDWRETLLAQARTEAESVRYHVNVKAVQIALLMAHCEFATGHPNLSYLSLGSAISKALAAGMHKEGRGSDSRSEANHTMWVLFCNESISCLMTGRPYLLNRENITIPLPERPSFRTAFVRLSMTIRRTHRMYHHHDASIISELIESVHCIHQELKEFSNLAKEDLGVVIGGSTCPLDGQKLSWHIVTNYRMAFLGLCNHGYFLESACFVLVLAAVHDHGSTAASHVQYITRGLASCRKLVQREPVRSVVAALEQMLEKLEARGAGRQGSATDPGSGAVETVEAEQREVPAEPLVQQDGASQHGLWSGQDQGMAHSAGGDAMLDDVEWPNMDWGVDFSVLEMESFVSVMGSQQGFHSLF</sequence>
<dbReference type="SMART" id="SM00906">
    <property type="entry name" value="Fungal_trans"/>
    <property type="match status" value="1"/>
</dbReference>
<name>A0ABR3SW58_9PEZI</name>
<feature type="region of interest" description="Disordered" evidence="4">
    <location>
        <begin position="426"/>
        <end position="453"/>
    </location>
</feature>
<dbReference type="InterPro" id="IPR007219">
    <property type="entry name" value="XnlR_reg_dom"/>
</dbReference>
<evidence type="ECO:0000256" key="3">
    <source>
        <dbReference type="ARBA" id="ARBA00023242"/>
    </source>
</evidence>
<dbReference type="Pfam" id="PF04082">
    <property type="entry name" value="Fungal_trans"/>
    <property type="match status" value="1"/>
</dbReference>